<sequence length="310" mass="34547">MTDQTTVSPATAICSPGEGEPIEIVDGHVHFWDTTRLTYDWLAECGDLNAPMLPDRLRHEIETTETSVPFRVKGLVQVQADADPSENFDEIAWIKGFRDEYPFLGMVAYAALEDGDAVEETLAKLEADPFVKGVRRSTQNEPEDYVLQPGYLKGLELLGRHGLSADICGRGFQLPNVIKALHELRDRGADTTIVLDHAGKPRIPDYPFEDWAASMKQLAEIPGVYCKLSGLLAEVADGKWSEERIRPYLETALATFGEDRVLFSGDWPIVKFVNAEYRDWVEVVYATARQSGPAAVKKIFADNAIRIYGL</sequence>
<dbReference type="OrthoDB" id="5450317at2"/>
<comment type="similarity">
    <text evidence="1">Belongs to the metallo-dependent hydrolases superfamily.</text>
</comment>
<gene>
    <name evidence="3" type="ORF">CSQ87_09810</name>
</gene>
<dbReference type="InterPro" id="IPR032466">
    <property type="entry name" value="Metal_Hydrolase"/>
</dbReference>
<dbReference type="SUPFAM" id="SSF51556">
    <property type="entry name" value="Metallo-dependent hydrolases"/>
    <property type="match status" value="1"/>
</dbReference>
<comment type="caution">
    <text evidence="3">The sequence shown here is derived from an EMBL/GenBank/DDBJ whole genome shotgun (WGS) entry which is preliminary data.</text>
</comment>
<dbReference type="InterPro" id="IPR006680">
    <property type="entry name" value="Amidohydro-rel"/>
</dbReference>
<dbReference type="EMBL" id="PEBK01000012">
    <property type="protein sequence ID" value="PJM74469.1"/>
    <property type="molecule type" value="Genomic_DNA"/>
</dbReference>
<dbReference type="PANTHER" id="PTHR43569">
    <property type="entry name" value="AMIDOHYDROLASE"/>
    <property type="match status" value="1"/>
</dbReference>
<evidence type="ECO:0000313" key="3">
    <source>
        <dbReference type="EMBL" id="PJM74469.1"/>
    </source>
</evidence>
<organism evidence="3 4">
    <name type="scientific">Bifidobacterium simiarum</name>
    <dbReference type="NCBI Taxonomy" id="2045441"/>
    <lineage>
        <taxon>Bacteria</taxon>
        <taxon>Bacillati</taxon>
        <taxon>Actinomycetota</taxon>
        <taxon>Actinomycetes</taxon>
        <taxon>Bifidobacteriales</taxon>
        <taxon>Bifidobacteriaceae</taxon>
        <taxon>Bifidobacterium</taxon>
    </lineage>
</organism>
<dbReference type="PANTHER" id="PTHR43569:SF2">
    <property type="entry name" value="AMIDOHYDROLASE-RELATED DOMAIN-CONTAINING PROTEIN"/>
    <property type="match status" value="1"/>
</dbReference>
<reference evidence="3 4" key="1">
    <citation type="submission" date="2017-10" db="EMBL/GenBank/DDBJ databases">
        <title>Draft genome sequences of strains TRE 1, TRE 9, TRE H and TRI 7, isolated from tamarins, belonging to four potential novel Bifidobacterium species.</title>
        <authorList>
            <person name="Mattarelli P."/>
            <person name="Modesto M."/>
            <person name="Puglisi E."/>
            <person name="Morelli L."/>
            <person name="Spezio C."/>
            <person name="Bonetti A."/>
            <person name="Sandri C."/>
        </authorList>
    </citation>
    <scope>NUCLEOTIDE SEQUENCE [LARGE SCALE GENOMIC DNA]</scope>
    <source>
        <strain evidence="4">TRI7</strain>
    </source>
</reference>
<dbReference type="AlphaFoldDB" id="A0A2M9HCC9"/>
<dbReference type="GO" id="GO:0016787">
    <property type="term" value="F:hydrolase activity"/>
    <property type="evidence" value="ECO:0007669"/>
    <property type="project" value="InterPro"/>
</dbReference>
<keyword evidence="4" id="KW-1185">Reference proteome</keyword>
<evidence type="ECO:0000259" key="2">
    <source>
        <dbReference type="Pfam" id="PF04909"/>
    </source>
</evidence>
<dbReference type="Gene3D" id="3.20.20.140">
    <property type="entry name" value="Metal-dependent hydrolases"/>
    <property type="match status" value="1"/>
</dbReference>
<protein>
    <recommendedName>
        <fullName evidence="2">Amidohydrolase-related domain-containing protein</fullName>
    </recommendedName>
</protein>
<dbReference type="Proteomes" id="UP000231451">
    <property type="component" value="Unassembled WGS sequence"/>
</dbReference>
<dbReference type="InterPro" id="IPR052350">
    <property type="entry name" value="Metallo-dep_Lactonases"/>
</dbReference>
<evidence type="ECO:0000256" key="1">
    <source>
        <dbReference type="ARBA" id="ARBA00038310"/>
    </source>
</evidence>
<feature type="domain" description="Amidohydrolase-related" evidence="2">
    <location>
        <begin position="25"/>
        <end position="310"/>
    </location>
</feature>
<dbReference type="RefSeq" id="WP_100513704.1">
    <property type="nucleotide sequence ID" value="NZ_JAFEJQ010000009.1"/>
</dbReference>
<dbReference type="Pfam" id="PF04909">
    <property type="entry name" value="Amidohydro_2"/>
    <property type="match status" value="1"/>
</dbReference>
<name>A0A2M9HCC9_9BIFI</name>
<evidence type="ECO:0000313" key="4">
    <source>
        <dbReference type="Proteomes" id="UP000231451"/>
    </source>
</evidence>
<accession>A0A2M9HCC9</accession>
<proteinExistence type="inferred from homology"/>